<dbReference type="CDD" id="cd01948">
    <property type="entry name" value="EAL"/>
    <property type="match status" value="1"/>
</dbReference>
<organism evidence="4 5">
    <name type="scientific">Sulfurimonas denitrificans (strain ATCC 33889 / DSM 1251)</name>
    <name type="common">Thiomicrospira denitrificans (strain ATCC 33889 / DSM 1251)</name>
    <dbReference type="NCBI Taxonomy" id="326298"/>
    <lineage>
        <taxon>Bacteria</taxon>
        <taxon>Pseudomonadati</taxon>
        <taxon>Campylobacterota</taxon>
        <taxon>Epsilonproteobacteria</taxon>
        <taxon>Campylobacterales</taxon>
        <taxon>Sulfurimonadaceae</taxon>
        <taxon>Sulfurimonas</taxon>
    </lineage>
</organism>
<evidence type="ECO:0000259" key="2">
    <source>
        <dbReference type="PROSITE" id="PS50883"/>
    </source>
</evidence>
<dbReference type="eggNOG" id="COG2200">
    <property type="taxonomic scope" value="Bacteria"/>
</dbReference>
<dbReference type="EMBL" id="CP000153">
    <property type="protein sequence ID" value="ABB43661.1"/>
    <property type="molecule type" value="Genomic_DNA"/>
</dbReference>
<dbReference type="RefSeq" id="WP_011372015.1">
    <property type="nucleotide sequence ID" value="NC_007575.1"/>
</dbReference>
<feature type="transmembrane region" description="Helical" evidence="1">
    <location>
        <begin position="207"/>
        <end position="225"/>
    </location>
</feature>
<dbReference type="PROSITE" id="PS50887">
    <property type="entry name" value="GGDEF"/>
    <property type="match status" value="1"/>
</dbReference>
<evidence type="ECO:0000256" key="1">
    <source>
        <dbReference type="SAM" id="Phobius"/>
    </source>
</evidence>
<protein>
    <submittedName>
        <fullName evidence="4">Diguanylate cyclase/phosphodiesterase</fullName>
    </submittedName>
</protein>
<dbReference type="SUPFAM" id="SSF141868">
    <property type="entry name" value="EAL domain-like"/>
    <property type="match status" value="1"/>
</dbReference>
<dbReference type="Gene3D" id="3.20.20.450">
    <property type="entry name" value="EAL domain"/>
    <property type="match status" value="1"/>
</dbReference>
<dbReference type="InterPro" id="IPR021796">
    <property type="entry name" value="Tll0287-like_dom"/>
</dbReference>
<dbReference type="InterPro" id="IPR000160">
    <property type="entry name" value="GGDEF_dom"/>
</dbReference>
<dbReference type="Pfam" id="PF00563">
    <property type="entry name" value="EAL"/>
    <property type="match status" value="1"/>
</dbReference>
<dbReference type="STRING" id="326298.Suden_0380"/>
<dbReference type="InterPro" id="IPR043128">
    <property type="entry name" value="Rev_trsase/Diguanyl_cyclase"/>
</dbReference>
<dbReference type="InterPro" id="IPR029787">
    <property type="entry name" value="Nucleotide_cyclase"/>
</dbReference>
<sequence length="656" mass="75678">MYSLNSKFLKIIPILFLIIGTGKIIYIYFETKEKEADFAKKEAEVLNSYVIENRNYYQNLFLNGTIDINQKTLSALPAYSSYHISKAFSQNNPLKITLSTVSDRARNSKNSADRDELEAINFFKANSNEDYYFNSKNPNFYQYATVLKITPVCLKCHGAKNDAPSYIQQSYENSYDYNLGEVRGIVSIKIPKKELSNYFFKGFFKSALYDLILFLLLFIAIIYLIRFSKKVNETLEKKIEQKTLEFKSSLFQDRLTKLPNRLKLIEDIELSMDKKHRHLALVNIDAFKDINDLYGYAIGDEILIQVSQRIRNFCTDLGSIYKLPNDEFAIFVTDKFDEDNFHKTIKTLLETINETKFSIDEQSIFISFSCGISSNKDPLLIKANTALQAAKSTAKSVVIYKDSLNAKEQITKNMDALLILKEAIAKNQITPYFQPIYNTRSKKIEKYEALARIVREDGSVIAPFAFLDIAIKSKLYPEITKAMILKSFEFFKDKEYEFSINLSILDIQNQEVLKFILSKLREFPEPQRVVFEILESHKIENYQEMKSFIKEVKKYGSKIAIDDFGSGYSNFSQVFELNVDCLKIDASLVKYITTDESSRVIIKTIVNFASNLGLKTIAEFVEDRESLEILEKMGIDFIQGYYIGKPSNKLCENFSV</sequence>
<dbReference type="Pfam" id="PF11845">
    <property type="entry name" value="Tll0287-like"/>
    <property type="match status" value="1"/>
</dbReference>
<dbReference type="CDD" id="cd01949">
    <property type="entry name" value="GGDEF"/>
    <property type="match status" value="1"/>
</dbReference>
<name>Q30TM0_SULDN</name>
<dbReference type="AlphaFoldDB" id="Q30TM0"/>
<evidence type="ECO:0000313" key="5">
    <source>
        <dbReference type="Proteomes" id="UP000002714"/>
    </source>
</evidence>
<dbReference type="KEGG" id="tdn:Suden_0380"/>
<dbReference type="InterPro" id="IPR001633">
    <property type="entry name" value="EAL_dom"/>
</dbReference>
<dbReference type="PANTHER" id="PTHR33121:SF71">
    <property type="entry name" value="OXYGEN SENSOR PROTEIN DOSP"/>
    <property type="match status" value="1"/>
</dbReference>
<dbReference type="SMART" id="SM00052">
    <property type="entry name" value="EAL"/>
    <property type="match status" value="1"/>
</dbReference>
<accession>Q30TM0</accession>
<keyword evidence="5" id="KW-1185">Reference proteome</keyword>
<proteinExistence type="predicted"/>
<feature type="domain" description="GGDEF" evidence="3">
    <location>
        <begin position="275"/>
        <end position="403"/>
    </location>
</feature>
<dbReference type="InterPro" id="IPR035919">
    <property type="entry name" value="EAL_sf"/>
</dbReference>
<evidence type="ECO:0000313" key="4">
    <source>
        <dbReference type="EMBL" id="ABB43661.1"/>
    </source>
</evidence>
<dbReference type="GO" id="GO:0071111">
    <property type="term" value="F:cyclic-guanylate-specific phosphodiesterase activity"/>
    <property type="evidence" value="ECO:0007669"/>
    <property type="project" value="InterPro"/>
</dbReference>
<gene>
    <name evidence="4" type="ordered locus">Suden_0380</name>
</gene>
<dbReference type="HOGENOM" id="CLU_000445_70_46_7"/>
<dbReference type="PANTHER" id="PTHR33121">
    <property type="entry name" value="CYCLIC DI-GMP PHOSPHODIESTERASE PDEF"/>
    <property type="match status" value="1"/>
</dbReference>
<dbReference type="Gene3D" id="3.30.70.270">
    <property type="match status" value="1"/>
</dbReference>
<dbReference type="PROSITE" id="PS50883">
    <property type="entry name" value="EAL"/>
    <property type="match status" value="1"/>
</dbReference>
<dbReference type="eggNOG" id="COG3706">
    <property type="taxonomic scope" value="Bacteria"/>
</dbReference>
<keyword evidence="1" id="KW-0812">Transmembrane</keyword>
<keyword evidence="1" id="KW-0472">Membrane</keyword>
<dbReference type="NCBIfam" id="TIGR00254">
    <property type="entry name" value="GGDEF"/>
    <property type="match status" value="1"/>
</dbReference>
<dbReference type="Proteomes" id="UP000002714">
    <property type="component" value="Chromosome"/>
</dbReference>
<evidence type="ECO:0000259" key="3">
    <source>
        <dbReference type="PROSITE" id="PS50887"/>
    </source>
</evidence>
<dbReference type="Pfam" id="PF00990">
    <property type="entry name" value="GGDEF"/>
    <property type="match status" value="1"/>
</dbReference>
<feature type="transmembrane region" description="Helical" evidence="1">
    <location>
        <begin position="12"/>
        <end position="29"/>
    </location>
</feature>
<feature type="domain" description="EAL" evidence="2">
    <location>
        <begin position="413"/>
        <end position="656"/>
    </location>
</feature>
<dbReference type="SMART" id="SM00267">
    <property type="entry name" value="GGDEF"/>
    <property type="match status" value="1"/>
</dbReference>
<reference evidence="4 5" key="1">
    <citation type="journal article" date="2008" name="Appl. Environ. Microbiol.">
        <title>Genome of the epsilonproteobacterial chemolithoautotroph Sulfurimonas denitrificans.</title>
        <authorList>
            <person name="Sievert S.M."/>
            <person name="Scott K.M."/>
            <person name="Klotz M.G."/>
            <person name="Chain P.S.G."/>
            <person name="Hauser L.J."/>
            <person name="Hemp J."/>
            <person name="Huegler M."/>
            <person name="Land M."/>
            <person name="Lapidus A."/>
            <person name="Larimer F.W."/>
            <person name="Lucas S."/>
            <person name="Malfatti S.A."/>
            <person name="Meyer F."/>
            <person name="Paulsen I.T."/>
            <person name="Ren Q."/>
            <person name="Simon J."/>
            <person name="Bailey K."/>
            <person name="Diaz E."/>
            <person name="Fitzpatrick K.A."/>
            <person name="Glover B."/>
            <person name="Gwatney N."/>
            <person name="Korajkic A."/>
            <person name="Long A."/>
            <person name="Mobberley J.M."/>
            <person name="Pantry S.N."/>
            <person name="Pazder G."/>
            <person name="Peterson S."/>
            <person name="Quintanilla J.D."/>
            <person name="Sprinkle R."/>
            <person name="Stephens J."/>
            <person name="Thomas P."/>
            <person name="Vaughn R."/>
            <person name="Weber M.J."/>
            <person name="Wooten L.L."/>
        </authorList>
    </citation>
    <scope>NUCLEOTIDE SEQUENCE [LARGE SCALE GENOMIC DNA]</scope>
    <source>
        <strain evidence="5">ATCC 33889 / DSM 1251</strain>
    </source>
</reference>
<keyword evidence="1" id="KW-1133">Transmembrane helix</keyword>
<dbReference type="SUPFAM" id="SSF55073">
    <property type="entry name" value="Nucleotide cyclase"/>
    <property type="match status" value="1"/>
</dbReference>
<dbReference type="InterPro" id="IPR050706">
    <property type="entry name" value="Cyclic-di-GMP_PDE-like"/>
</dbReference>